<reference evidence="10 11" key="1">
    <citation type="submission" date="2018-06" db="EMBL/GenBank/DDBJ databases">
        <title>Comparative genomics of downy mildews reveals potential adaptations to biotrophy.</title>
        <authorList>
            <person name="Fletcher K."/>
            <person name="Klosterman S.J."/>
            <person name="Derevnina L."/>
            <person name="Martin F."/>
            <person name="Koike S."/>
            <person name="Reyes Chin-Wo S."/>
            <person name="Mou B."/>
            <person name="Michelmore R."/>
        </authorList>
    </citation>
    <scope>NUCLEOTIDE SEQUENCE [LARGE SCALE GENOMIC DNA]</scope>
    <source>
        <strain evidence="9 11">R13</strain>
        <strain evidence="8 10">R14</strain>
    </source>
</reference>
<comment type="caution">
    <text evidence="8">The sequence shown here is derived from an EMBL/GenBank/DDBJ whole genome shotgun (WGS) entry which is preliminary data.</text>
</comment>
<evidence type="ECO:0000256" key="7">
    <source>
        <dbReference type="SAM" id="Phobius"/>
    </source>
</evidence>
<sequence>MTLHVLQHDQETARLQPLLDCSDSQKTSQDDYYMHTKKKKKIPSWMVVLGVVTVLLLFLHLIFVALLRKTQVTLDQLTLPDLCHCKSEGEVILTFQNPSYCSPVVGPLSITFAKKNTPLLHIQIAAFELQSGVTTMISSIKLELLTSPKVLYSLVFADGENIDVHGQVPVLISCMLVPFTIHLDVSNLLRENSRPPAAMFVPFKWPYVLDPPLYGADAWGSDVVNGIKTELQRVVKQVLETIVLSHIHTETDKQEVFAFTDVSFEYASRVLWNLPSLSVEVQSAERQTILVAGFKRFLLGNGQTFISAYTEVFKSQSEPLQSMLQSYLTGNDVVLHVGGGNRGTDCYLLQVLDHIDVKVNVPAKIDNKPALLREYFITPSLKELDLKTHKCLLELKVAIKINNPLPIRFDFYGIELDLLYDMVVSTDRPRPTFLRHIKDIKHVSWAPHEENSIVLNTAVDNFDTCMEVVGLYLHNQLTFDIQHGHISIGAGSGNFSIPFSTKGIHIHPQSATSQAMERPESGHDNKQWLTYWVVYGATTSVESVASPLMCLVPGYNITKTLFLIWMMSPHTRGATIVYEKLLCPFLKEKEPFVDRKLQEAQEAAESVLSSFIRSWGQTIADQVVAIQKSDEFKHICLMIRGLASHDPPKKKKKRNTSIDMSKESTNEE</sequence>
<dbReference type="Proteomes" id="UP000286097">
    <property type="component" value="Unassembled WGS sequence"/>
</dbReference>
<dbReference type="AlphaFoldDB" id="A0A3M6VTN9"/>
<evidence type="ECO:0000256" key="6">
    <source>
        <dbReference type="SAM" id="MobiDB-lite"/>
    </source>
</evidence>
<keyword evidence="4 7" id="KW-1133">Transmembrane helix</keyword>
<gene>
    <name evidence="9" type="ORF">DD237_000457</name>
    <name evidence="8" type="ORF">DD238_000285</name>
</gene>
<keyword evidence="10" id="KW-1185">Reference proteome</keyword>
<dbReference type="PANTHER" id="PTHR12300">
    <property type="entry name" value="HVA22-LIKE PROTEINS"/>
    <property type="match status" value="1"/>
</dbReference>
<feature type="region of interest" description="Disordered" evidence="6">
    <location>
        <begin position="645"/>
        <end position="668"/>
    </location>
</feature>
<keyword evidence="5 7" id="KW-0472">Membrane</keyword>
<evidence type="ECO:0000256" key="3">
    <source>
        <dbReference type="ARBA" id="ARBA00022692"/>
    </source>
</evidence>
<evidence type="ECO:0000256" key="5">
    <source>
        <dbReference type="ARBA" id="ARBA00023136"/>
    </source>
</evidence>
<organism evidence="8 10">
    <name type="scientific">Peronospora effusa</name>
    <dbReference type="NCBI Taxonomy" id="542832"/>
    <lineage>
        <taxon>Eukaryota</taxon>
        <taxon>Sar</taxon>
        <taxon>Stramenopiles</taxon>
        <taxon>Oomycota</taxon>
        <taxon>Peronosporomycetes</taxon>
        <taxon>Peronosporales</taxon>
        <taxon>Peronosporaceae</taxon>
        <taxon>Peronospora</taxon>
    </lineage>
</organism>
<comment type="similarity">
    <text evidence="2">Belongs to the DP1 family.</text>
</comment>
<accession>A0A3M6VTN9</accession>
<dbReference type="InterPro" id="IPR004345">
    <property type="entry name" value="TB2_DP1_HVA22"/>
</dbReference>
<evidence type="ECO:0000313" key="10">
    <source>
        <dbReference type="Proteomes" id="UP000282087"/>
    </source>
</evidence>
<dbReference type="Proteomes" id="UP000282087">
    <property type="component" value="Unassembled WGS sequence"/>
</dbReference>
<comment type="subcellular location">
    <subcellularLocation>
        <location evidence="1">Membrane</location>
        <topology evidence="1">Multi-pass membrane protein</topology>
    </subcellularLocation>
</comment>
<proteinExistence type="inferred from homology"/>
<evidence type="ECO:0000313" key="8">
    <source>
        <dbReference type="EMBL" id="RMX70149.1"/>
    </source>
</evidence>
<protein>
    <submittedName>
        <fullName evidence="8">Uncharacterized protein</fullName>
    </submittedName>
</protein>
<keyword evidence="3 7" id="KW-0812">Transmembrane</keyword>
<dbReference type="GO" id="GO:0016020">
    <property type="term" value="C:membrane"/>
    <property type="evidence" value="ECO:0007669"/>
    <property type="project" value="UniProtKB-SubCell"/>
</dbReference>
<dbReference type="STRING" id="542832.A0A3M6VTN9"/>
<evidence type="ECO:0000256" key="1">
    <source>
        <dbReference type="ARBA" id="ARBA00004141"/>
    </source>
</evidence>
<dbReference type="PANTHER" id="PTHR12300:SF161">
    <property type="entry name" value="RECEPTOR EXPRESSION-ENHANCING PROTEIN"/>
    <property type="match status" value="1"/>
</dbReference>
<evidence type="ECO:0000313" key="11">
    <source>
        <dbReference type="Proteomes" id="UP000286097"/>
    </source>
</evidence>
<evidence type="ECO:0000256" key="2">
    <source>
        <dbReference type="ARBA" id="ARBA00008573"/>
    </source>
</evidence>
<dbReference type="VEuPathDB" id="FungiDB:DD237_000457"/>
<name>A0A3M6VTN9_9STRA</name>
<dbReference type="EMBL" id="QKXF01000773">
    <property type="protein sequence ID" value="RQM08990.1"/>
    <property type="molecule type" value="Genomic_DNA"/>
</dbReference>
<dbReference type="EMBL" id="QLLG01000006">
    <property type="protein sequence ID" value="RMX70149.1"/>
    <property type="molecule type" value="Genomic_DNA"/>
</dbReference>
<evidence type="ECO:0000313" key="9">
    <source>
        <dbReference type="EMBL" id="RQM08990.1"/>
    </source>
</evidence>
<dbReference type="Pfam" id="PF03134">
    <property type="entry name" value="TB2_DP1_HVA22"/>
    <property type="match status" value="1"/>
</dbReference>
<evidence type="ECO:0000256" key="4">
    <source>
        <dbReference type="ARBA" id="ARBA00022989"/>
    </source>
</evidence>
<feature type="transmembrane region" description="Helical" evidence="7">
    <location>
        <begin position="44"/>
        <end position="67"/>
    </location>
</feature>